<reference evidence="1 2" key="1">
    <citation type="journal article" date="2022" name="Nat. Genet.">
        <title>Improved pea reference genome and pan-genome highlight genomic features and evolutionary characteristics.</title>
        <authorList>
            <person name="Yang T."/>
            <person name="Liu R."/>
            <person name="Luo Y."/>
            <person name="Hu S."/>
            <person name="Wang D."/>
            <person name="Wang C."/>
            <person name="Pandey M.K."/>
            <person name="Ge S."/>
            <person name="Xu Q."/>
            <person name="Li N."/>
            <person name="Li G."/>
            <person name="Huang Y."/>
            <person name="Saxena R.K."/>
            <person name="Ji Y."/>
            <person name="Li M."/>
            <person name="Yan X."/>
            <person name="He Y."/>
            <person name="Liu Y."/>
            <person name="Wang X."/>
            <person name="Xiang C."/>
            <person name="Varshney R.K."/>
            <person name="Ding H."/>
            <person name="Gao S."/>
            <person name="Zong X."/>
        </authorList>
    </citation>
    <scope>NUCLEOTIDE SEQUENCE [LARGE SCALE GENOMIC DNA]</scope>
    <source>
        <strain evidence="1 2">cv. Zhongwan 6</strain>
    </source>
</reference>
<evidence type="ECO:0000313" key="2">
    <source>
        <dbReference type="Proteomes" id="UP001058974"/>
    </source>
</evidence>
<organism evidence="1 2">
    <name type="scientific">Pisum sativum</name>
    <name type="common">Garden pea</name>
    <name type="synonym">Lathyrus oleraceus</name>
    <dbReference type="NCBI Taxonomy" id="3888"/>
    <lineage>
        <taxon>Eukaryota</taxon>
        <taxon>Viridiplantae</taxon>
        <taxon>Streptophyta</taxon>
        <taxon>Embryophyta</taxon>
        <taxon>Tracheophyta</taxon>
        <taxon>Spermatophyta</taxon>
        <taxon>Magnoliopsida</taxon>
        <taxon>eudicotyledons</taxon>
        <taxon>Gunneridae</taxon>
        <taxon>Pentapetalae</taxon>
        <taxon>rosids</taxon>
        <taxon>fabids</taxon>
        <taxon>Fabales</taxon>
        <taxon>Fabaceae</taxon>
        <taxon>Papilionoideae</taxon>
        <taxon>50 kb inversion clade</taxon>
        <taxon>NPAAA clade</taxon>
        <taxon>Hologalegina</taxon>
        <taxon>IRL clade</taxon>
        <taxon>Fabeae</taxon>
        <taxon>Lathyrus</taxon>
    </lineage>
</organism>
<sequence length="194" mass="22211">MAFYNPTNLQESTKHHDWITTIIKARSTFETKVDRHSSKYTTRLPPGLPWISSTIRFSNSTRNLNHFQLFYHLVNHLSGRTCLLVPEENEEVVARGLKFLEWLWTCKEKEIVVVTHSGFPFHTLSAFGNGCHPNVKSEICIHFANYELRSVVIIDRGMIGLNESSTNHLGKISHDLNLPSDVTNEKHSANQLTK</sequence>
<comment type="caution">
    <text evidence="1">The sequence shown here is derived from an EMBL/GenBank/DDBJ whole genome shotgun (WGS) entry which is preliminary data.</text>
</comment>
<proteinExistence type="predicted"/>
<dbReference type="SUPFAM" id="SSF53254">
    <property type="entry name" value="Phosphoglycerate mutase-like"/>
    <property type="match status" value="1"/>
</dbReference>
<protein>
    <submittedName>
        <fullName evidence="1">Uncharacterized protein</fullName>
    </submittedName>
</protein>
<dbReference type="Proteomes" id="UP001058974">
    <property type="component" value="Chromosome 3"/>
</dbReference>
<dbReference type="AlphaFoldDB" id="A0A9D4Y2N9"/>
<gene>
    <name evidence="1" type="ORF">KIW84_035632</name>
</gene>
<keyword evidence="2" id="KW-1185">Reference proteome</keyword>
<name>A0A9D4Y2N9_PEA</name>
<dbReference type="EMBL" id="JAMSHJ010000003">
    <property type="protein sequence ID" value="KAI5431519.1"/>
    <property type="molecule type" value="Genomic_DNA"/>
</dbReference>
<dbReference type="Gramene" id="Psat03G0563200-T1">
    <property type="protein sequence ID" value="KAI5431519.1"/>
    <property type="gene ID" value="KIW84_035632"/>
</dbReference>
<accession>A0A9D4Y2N9</accession>
<evidence type="ECO:0000313" key="1">
    <source>
        <dbReference type="EMBL" id="KAI5431519.1"/>
    </source>
</evidence>
<dbReference type="InterPro" id="IPR029033">
    <property type="entry name" value="His_PPase_superfam"/>
</dbReference>